<accession>A0A017RWH6</accession>
<keyword evidence="2" id="KW-1185">Reference proteome</keyword>
<dbReference type="AlphaFoldDB" id="A0A017RWH6"/>
<reference evidence="1 2" key="1">
    <citation type="journal article" date="2014" name="Genome Announc.">
        <title>Draft Genome Sequence of Fervidicella metallireducens Strain AeBT, an Iron-Reducing Thermoanaerobe from the Great Artesian Basin.</title>
        <authorList>
            <person name="Patel B.K."/>
        </authorList>
    </citation>
    <scope>NUCLEOTIDE SEQUENCE [LARGE SCALE GENOMIC DNA]</scope>
    <source>
        <strain evidence="1 2">AeB</strain>
    </source>
</reference>
<evidence type="ECO:0000313" key="2">
    <source>
        <dbReference type="Proteomes" id="UP000019681"/>
    </source>
</evidence>
<dbReference type="EMBL" id="AZQP01000010">
    <property type="protein sequence ID" value="EYE89017.1"/>
    <property type="molecule type" value="Genomic_DNA"/>
</dbReference>
<sequence>MEEKSFNRYMNGRDLTQDKNTEVVNPDFVNPISILPEDKFIQMNYEESSRVTFPKELERYSAIGGIGPALMTMGKRIDFDENFKKL</sequence>
<comment type="caution">
    <text evidence="1">The sequence shown here is derived from an EMBL/GenBank/DDBJ whole genome shotgun (WGS) entry which is preliminary data.</text>
</comment>
<gene>
    <name evidence="1" type="ORF">Q428_04790</name>
</gene>
<dbReference type="OrthoDB" id="1955137at2"/>
<protein>
    <submittedName>
        <fullName evidence="1">Uncharacterized protein</fullName>
    </submittedName>
</protein>
<name>A0A017RWH6_9CLOT</name>
<evidence type="ECO:0000313" key="1">
    <source>
        <dbReference type="EMBL" id="EYE89017.1"/>
    </source>
</evidence>
<dbReference type="RefSeq" id="WP_035378645.1">
    <property type="nucleotide sequence ID" value="NZ_AZQP01000010.1"/>
</dbReference>
<dbReference type="STRING" id="1403537.Q428_04790"/>
<proteinExistence type="predicted"/>
<organism evidence="1 2">
    <name type="scientific">Fervidicella metallireducens AeB</name>
    <dbReference type="NCBI Taxonomy" id="1403537"/>
    <lineage>
        <taxon>Bacteria</taxon>
        <taxon>Bacillati</taxon>
        <taxon>Bacillota</taxon>
        <taxon>Clostridia</taxon>
        <taxon>Eubacteriales</taxon>
        <taxon>Clostridiaceae</taxon>
        <taxon>Fervidicella</taxon>
    </lineage>
</organism>
<dbReference type="Proteomes" id="UP000019681">
    <property type="component" value="Unassembled WGS sequence"/>
</dbReference>